<proteinExistence type="inferred from homology"/>
<dbReference type="NCBIfam" id="TIGR00390">
    <property type="entry name" value="hslU"/>
    <property type="match status" value="1"/>
</dbReference>
<evidence type="ECO:0000256" key="2">
    <source>
        <dbReference type="ARBA" id="ARBA00022490"/>
    </source>
</evidence>
<dbReference type="GO" id="GO:0051603">
    <property type="term" value="P:proteolysis involved in protein catabolic process"/>
    <property type="evidence" value="ECO:0007669"/>
    <property type="project" value="TreeGrafter"/>
</dbReference>
<dbReference type="SUPFAM" id="SSF52540">
    <property type="entry name" value="P-loop containing nucleoside triphosphate hydrolases"/>
    <property type="match status" value="1"/>
</dbReference>
<accession>A0A7S1TAA1</accession>
<feature type="domain" description="Clp ATPase C-terminal" evidence="7">
    <location>
        <begin position="271"/>
        <end position="365"/>
    </location>
</feature>
<dbReference type="InterPro" id="IPR019489">
    <property type="entry name" value="Clp_ATPase_C"/>
</dbReference>
<gene>
    <name evidence="8" type="ORF">CCAE0312_LOCUS2372</name>
</gene>
<dbReference type="InterPro" id="IPR004491">
    <property type="entry name" value="HslU"/>
</dbReference>
<dbReference type="Gene3D" id="1.10.8.60">
    <property type="match status" value="1"/>
</dbReference>
<dbReference type="PANTHER" id="PTHR48102:SF3">
    <property type="entry name" value="ATP-DEPENDENT PROTEASE ATPASE SUBUNIT HSLU"/>
    <property type="match status" value="1"/>
</dbReference>
<dbReference type="Pfam" id="PF07724">
    <property type="entry name" value="AAA_2"/>
    <property type="match status" value="1"/>
</dbReference>
<keyword evidence="3" id="KW-0547">Nucleotide-binding</keyword>
<evidence type="ECO:0000313" key="8">
    <source>
        <dbReference type="EMBL" id="CAD9230136.1"/>
    </source>
</evidence>
<evidence type="ECO:0000256" key="5">
    <source>
        <dbReference type="ARBA" id="ARBA00023186"/>
    </source>
</evidence>
<dbReference type="GO" id="GO:0016887">
    <property type="term" value="F:ATP hydrolysis activity"/>
    <property type="evidence" value="ECO:0007669"/>
    <property type="project" value="InterPro"/>
</dbReference>
<dbReference type="InterPro" id="IPR050052">
    <property type="entry name" value="ATP-dep_Clp_protease_ClpX"/>
</dbReference>
<dbReference type="GO" id="GO:0009376">
    <property type="term" value="C:HslUV protease complex"/>
    <property type="evidence" value="ECO:0007669"/>
    <property type="project" value="InterPro"/>
</dbReference>
<dbReference type="InterPro" id="IPR003959">
    <property type="entry name" value="ATPase_AAA_core"/>
</dbReference>
<evidence type="ECO:0000256" key="4">
    <source>
        <dbReference type="ARBA" id="ARBA00022840"/>
    </source>
</evidence>
<dbReference type="GO" id="GO:0008233">
    <property type="term" value="F:peptidase activity"/>
    <property type="evidence" value="ECO:0007669"/>
    <property type="project" value="InterPro"/>
</dbReference>
<dbReference type="EMBL" id="HBGH01004298">
    <property type="protein sequence ID" value="CAD9230136.1"/>
    <property type="molecule type" value="Transcribed_RNA"/>
</dbReference>
<evidence type="ECO:0000259" key="7">
    <source>
        <dbReference type="SMART" id="SM01086"/>
    </source>
</evidence>
<organism evidence="8">
    <name type="scientific">Compsopogon caeruleus</name>
    <dbReference type="NCBI Taxonomy" id="31354"/>
    <lineage>
        <taxon>Eukaryota</taxon>
        <taxon>Rhodophyta</taxon>
        <taxon>Compsopogonophyceae</taxon>
        <taxon>Compsopogonales</taxon>
        <taxon>Compsopogonaceae</taxon>
        <taxon>Compsopogon</taxon>
    </lineage>
</organism>
<dbReference type="Pfam" id="PF00004">
    <property type="entry name" value="AAA"/>
    <property type="match status" value="1"/>
</dbReference>
<dbReference type="FunFam" id="3.40.50.300:FF:000213">
    <property type="entry name" value="ATP-dependent protease ATPase subunit HslU"/>
    <property type="match status" value="1"/>
</dbReference>
<name>A0A7S1TAA1_9RHOD</name>
<keyword evidence="5" id="KW-0143">Chaperone</keyword>
<keyword evidence="2" id="KW-0963">Cytoplasm</keyword>
<dbReference type="Gene3D" id="3.40.50.300">
    <property type="entry name" value="P-loop containing nucleotide triphosphate hydrolases"/>
    <property type="match status" value="2"/>
</dbReference>
<dbReference type="InterPro" id="IPR003593">
    <property type="entry name" value="AAA+_ATPase"/>
</dbReference>
<evidence type="ECO:0000256" key="3">
    <source>
        <dbReference type="ARBA" id="ARBA00022741"/>
    </source>
</evidence>
<comment type="similarity">
    <text evidence="1">Belongs to the ClpX chaperone family. HslU subfamily.</text>
</comment>
<keyword evidence="4" id="KW-0067">ATP-binding</keyword>
<dbReference type="SMART" id="SM01086">
    <property type="entry name" value="ClpB_D2-small"/>
    <property type="match status" value="1"/>
</dbReference>
<dbReference type="AlphaFoldDB" id="A0A7S1TAA1"/>
<evidence type="ECO:0000256" key="1">
    <source>
        <dbReference type="ARBA" id="ARBA00009771"/>
    </source>
</evidence>
<reference evidence="8" key="1">
    <citation type="submission" date="2021-01" db="EMBL/GenBank/DDBJ databases">
        <authorList>
            <person name="Corre E."/>
            <person name="Pelletier E."/>
            <person name="Niang G."/>
            <person name="Scheremetjew M."/>
            <person name="Finn R."/>
            <person name="Kale V."/>
            <person name="Holt S."/>
            <person name="Cochrane G."/>
            <person name="Meng A."/>
            <person name="Brown T."/>
            <person name="Cohen L."/>
        </authorList>
    </citation>
    <scope>NUCLEOTIDE SEQUENCE</scope>
    <source>
        <strain evidence="8">SAG 36.94</strain>
    </source>
</reference>
<protein>
    <recommendedName>
        <fullName evidence="9">ATP-dependent protease ATPase subunit HslU</fullName>
    </recommendedName>
</protein>
<feature type="domain" description="AAA+ ATPase" evidence="6">
    <location>
        <begin position="1"/>
        <end position="272"/>
    </location>
</feature>
<dbReference type="InterPro" id="IPR027417">
    <property type="entry name" value="P-loop_NTPase"/>
</dbReference>
<dbReference type="NCBIfam" id="NF003544">
    <property type="entry name" value="PRK05201.1"/>
    <property type="match status" value="1"/>
</dbReference>
<sequence length="379" mass="42111">MIGPTGVGKTEIARRIAKLVDAPFIKVEATKFTEVGFHGRDVDQIIRDLLENAILLVKQKQRKLLKDQIATFVEEKILDEITGFQSRNETRESFRNLLRKGALEDREIDVEEPVRAKPNVLQIGDMASPDVISRIDKFFTVQRSGTQRRKMTIREARQAIEEIEADKLLTDESITKQAIEATEQDGIVFIDEIDKICTPSNYRHGADASSEGVQRDLLPLIEGSSIATKRGNVNTDHILFIASGAFHQCKPSDLMAELQGRLPIRVELKGLSEGDLYKILTVPQNNLVRQHIELLATEGVNLVVTDAALQEIAAVAAEVNMTVENIGARRLHTVLERILEDTSFNAPDLKGQTVTIDAANVKGSLGDMLLKTDLSKFVL</sequence>
<evidence type="ECO:0000259" key="6">
    <source>
        <dbReference type="SMART" id="SM00382"/>
    </source>
</evidence>
<evidence type="ECO:0008006" key="9">
    <source>
        <dbReference type="Google" id="ProtNLM"/>
    </source>
</evidence>
<dbReference type="GO" id="GO:0005524">
    <property type="term" value="F:ATP binding"/>
    <property type="evidence" value="ECO:0007669"/>
    <property type="project" value="UniProtKB-KW"/>
</dbReference>
<dbReference type="PANTHER" id="PTHR48102">
    <property type="entry name" value="ATP-DEPENDENT CLP PROTEASE ATP-BINDING SUBUNIT CLPX-LIKE, MITOCHONDRIAL-RELATED"/>
    <property type="match status" value="1"/>
</dbReference>
<dbReference type="SMART" id="SM00382">
    <property type="entry name" value="AAA"/>
    <property type="match status" value="1"/>
</dbReference>